<gene>
    <name evidence="1" type="ORF">PROFUN_04400</name>
</gene>
<reference evidence="1 2" key="1">
    <citation type="journal article" date="2018" name="Genome Biol. Evol.">
        <title>Multiple Roots of Fruiting Body Formation in Amoebozoa.</title>
        <authorList>
            <person name="Hillmann F."/>
            <person name="Forbes G."/>
            <person name="Novohradska S."/>
            <person name="Ferling I."/>
            <person name="Riege K."/>
            <person name="Groth M."/>
            <person name="Westermann M."/>
            <person name="Marz M."/>
            <person name="Spaller T."/>
            <person name="Winckler T."/>
            <person name="Schaap P."/>
            <person name="Glockner G."/>
        </authorList>
    </citation>
    <scope>NUCLEOTIDE SEQUENCE [LARGE SCALE GENOMIC DNA]</scope>
    <source>
        <strain evidence="1 2">Jena</strain>
    </source>
</reference>
<dbReference type="InParanoid" id="A0A2P6NHT3"/>
<evidence type="ECO:0000313" key="1">
    <source>
        <dbReference type="EMBL" id="PRP83526.1"/>
    </source>
</evidence>
<dbReference type="PANTHER" id="PTHR38085:SF1">
    <property type="match status" value="1"/>
</dbReference>
<evidence type="ECO:0000313" key="2">
    <source>
        <dbReference type="Proteomes" id="UP000241769"/>
    </source>
</evidence>
<dbReference type="FunCoup" id="A0A2P6NHT3">
    <property type="interactions" value="7"/>
</dbReference>
<protein>
    <submittedName>
        <fullName evidence="1">Uncharacterized protein</fullName>
    </submittedName>
</protein>
<dbReference type="PANTHER" id="PTHR38085">
    <property type="match status" value="1"/>
</dbReference>
<name>A0A2P6NHT3_9EUKA</name>
<organism evidence="1 2">
    <name type="scientific">Planoprotostelium fungivorum</name>
    <dbReference type="NCBI Taxonomy" id="1890364"/>
    <lineage>
        <taxon>Eukaryota</taxon>
        <taxon>Amoebozoa</taxon>
        <taxon>Evosea</taxon>
        <taxon>Variosea</taxon>
        <taxon>Cavosteliida</taxon>
        <taxon>Cavosteliaceae</taxon>
        <taxon>Planoprotostelium</taxon>
    </lineage>
</organism>
<dbReference type="AlphaFoldDB" id="A0A2P6NHT3"/>
<accession>A0A2P6NHT3</accession>
<dbReference type="EMBL" id="MDYQ01000081">
    <property type="protein sequence ID" value="PRP83526.1"/>
    <property type="molecule type" value="Genomic_DNA"/>
</dbReference>
<comment type="caution">
    <text evidence="1">The sequence shown here is derived from an EMBL/GenBank/DDBJ whole genome shotgun (WGS) entry which is preliminary data.</text>
</comment>
<keyword evidence="2" id="KW-1185">Reference proteome</keyword>
<proteinExistence type="predicted"/>
<dbReference type="Proteomes" id="UP000241769">
    <property type="component" value="Unassembled WGS sequence"/>
</dbReference>
<sequence length="444" mass="46397">MRIETLTPRSDACDFGTKRAALSLWKLVSEGRSSSSCHSPSRITSRPRGPRSSFYLSEVSGIIFGFGTRASTIMARALFSLVLCVLLFSAAAADVSASASVIVSTDALSKAVKYVSDSANNVRTWTQRSNDFGTSFIGVNVETSSSSGNSNAKVDTMTLESNGNGLLGFLKTFPFVNWGYSTSQLSVGNNGINANATAVYNSFSALAYITYVDNNGNNVYDQGEETSVVPLNTIGLSTSITPSTSASGVSIAASASADNEFGMRYTVSGKPLSNQGSNVKEDTVKIDVWLTPKYPNNADANTKVALIALFSVKQASASLSGNIANGNITISGAGKIQATGDTNAGAGLTWANHADVLNSDNSKGSTSVTSNILNIQTSGTFRFAGVSLGWNAKTQGGLGRLLVFNFDAKKPQQIYWDPQLGANPSSATALAASCLMIAVLALLF</sequence>